<proteinExistence type="predicted"/>
<dbReference type="OrthoDB" id="4824484at2"/>
<comment type="caution">
    <text evidence="4">The sequence shown here is derived from an EMBL/GenBank/DDBJ whole genome shotgun (WGS) entry which is preliminary data.</text>
</comment>
<dbReference type="InterPro" id="IPR011047">
    <property type="entry name" value="Quinoprotein_ADH-like_sf"/>
</dbReference>
<evidence type="ECO:0000259" key="2">
    <source>
        <dbReference type="Pfam" id="PF00149"/>
    </source>
</evidence>
<dbReference type="InterPro" id="IPR029052">
    <property type="entry name" value="Metallo-depent_PP-like"/>
</dbReference>
<dbReference type="InterPro" id="IPR002372">
    <property type="entry name" value="PQQ_rpt_dom"/>
</dbReference>
<dbReference type="Pfam" id="PF13360">
    <property type="entry name" value="PQQ_2"/>
    <property type="match status" value="1"/>
</dbReference>
<dbReference type="EMBL" id="PYBV01000001">
    <property type="protein sequence ID" value="PYC76564.1"/>
    <property type="molecule type" value="Genomic_DNA"/>
</dbReference>
<evidence type="ECO:0000256" key="1">
    <source>
        <dbReference type="SAM" id="MobiDB-lite"/>
    </source>
</evidence>
<dbReference type="GO" id="GO:0016787">
    <property type="term" value="F:hydrolase activity"/>
    <property type="evidence" value="ECO:0007669"/>
    <property type="project" value="InterPro"/>
</dbReference>
<keyword evidence="5" id="KW-1185">Reference proteome</keyword>
<dbReference type="PROSITE" id="PS51318">
    <property type="entry name" value="TAT"/>
    <property type="match status" value="1"/>
</dbReference>
<dbReference type="InterPro" id="IPR006311">
    <property type="entry name" value="TAT_signal"/>
</dbReference>
<dbReference type="PANTHER" id="PTHR43143:SF1">
    <property type="entry name" value="SERINE_THREONINE-PROTEIN PHOSPHATASE CPPED1"/>
    <property type="match status" value="1"/>
</dbReference>
<accession>A0A318NXH4</accession>
<dbReference type="PANTHER" id="PTHR43143">
    <property type="entry name" value="METALLOPHOSPHOESTERASE, CALCINEURIN SUPERFAMILY"/>
    <property type="match status" value="1"/>
</dbReference>
<dbReference type="Gene3D" id="3.60.21.10">
    <property type="match status" value="1"/>
</dbReference>
<evidence type="ECO:0000313" key="4">
    <source>
        <dbReference type="EMBL" id="PYC76564.1"/>
    </source>
</evidence>
<evidence type="ECO:0000313" key="5">
    <source>
        <dbReference type="Proteomes" id="UP000248333"/>
    </source>
</evidence>
<dbReference type="SMART" id="SM00564">
    <property type="entry name" value="PQQ"/>
    <property type="match status" value="5"/>
</dbReference>
<evidence type="ECO:0000259" key="3">
    <source>
        <dbReference type="Pfam" id="PF13360"/>
    </source>
</evidence>
<feature type="compositionally biased region" description="Pro residues" evidence="1">
    <location>
        <begin position="51"/>
        <end position="63"/>
    </location>
</feature>
<sequence>MSVTQVRTTMPTPHSNDPAVSRRLLLGAAGVTLGTLTAPGLLATSASAAPAGPPAPPGKPHPQAPQGFALVSDTHLNPTAPARTDTMRAVFQAIAERDPAAVLHCGDITDSGSPAQVALYQSTVPAELAGRIHYTPGNHEVRWDVSAKEEYHRAFGASQQSFDVCGVHVVALDPTMLLQEPGHFGGALLDWLEKDLRRVRKNTPIVIFQHHPVGDAWYYADDQDRFLELVERYDVRVVFAGHVHAEAVRPMNGLVEITLKAVKDSPHYYWTERTNDGRGEPQLVVTRVDLLATGGTTTTTVATVPLTGAGPGADVEPATVQVSAAGAAFAVRATFGRNTPVAVRAHVVAETGFSGTVNTPFTELTRAGAHWQTSLDATALPPGTHQVRLRAVASDGSWWDSVRTVQLAGAGPRVVWETALDGAVQGGLSTAGDLVVAGSTGGVVTAWSMRHGRAKQRWTVRNGPVYREPVIADSTVFVPGADHTVTALDAGTGRRRWQVRTAEPVLSTPSLARIDGMGVLLVAAGTTLLALDPATGRERWRAAIGGFAAGRPACDGERVYVGAGDARAHAFDARTGAPLWAFTTRATTDPNAALLYGPWDDRTVLVPNGPVVVSSVSATWGLDRATGTTLWSVPGSSMYAGPRLATVGGSTALLLIQERGATLLVDAVSGATRWQTQLGFPVFNSGAVIDGDTAWVLGVNSQVGALDLNTGRLDRLVKLGTGYSFSTPVLVDGQLVAADQNGRVRGVDLA</sequence>
<gene>
    <name evidence="4" type="ORF">C7C45_00840</name>
</gene>
<protein>
    <submittedName>
        <fullName evidence="4">Uncharacterized protein</fullName>
    </submittedName>
</protein>
<dbReference type="Gene3D" id="2.130.10.10">
    <property type="entry name" value="YVTN repeat-like/Quinoprotein amine dehydrogenase"/>
    <property type="match status" value="1"/>
</dbReference>
<feature type="domain" description="Calcineurin-like phosphoesterase" evidence="2">
    <location>
        <begin position="68"/>
        <end position="245"/>
    </location>
</feature>
<organism evidence="4 5">
    <name type="scientific">Micromonospora arborensis</name>
    <dbReference type="NCBI Taxonomy" id="2116518"/>
    <lineage>
        <taxon>Bacteria</taxon>
        <taxon>Bacillati</taxon>
        <taxon>Actinomycetota</taxon>
        <taxon>Actinomycetes</taxon>
        <taxon>Micromonosporales</taxon>
        <taxon>Micromonosporaceae</taxon>
        <taxon>Micromonospora</taxon>
    </lineage>
</organism>
<dbReference type="SUPFAM" id="SSF56300">
    <property type="entry name" value="Metallo-dependent phosphatases"/>
    <property type="match status" value="1"/>
</dbReference>
<dbReference type="SUPFAM" id="SSF50998">
    <property type="entry name" value="Quinoprotein alcohol dehydrogenase-like"/>
    <property type="match status" value="1"/>
</dbReference>
<feature type="region of interest" description="Disordered" evidence="1">
    <location>
        <begin position="45"/>
        <end position="68"/>
    </location>
</feature>
<dbReference type="InterPro" id="IPR051918">
    <property type="entry name" value="STPP_CPPED1"/>
</dbReference>
<dbReference type="AlphaFoldDB" id="A0A318NXH4"/>
<reference evidence="4 5" key="1">
    <citation type="submission" date="2018-03" db="EMBL/GenBank/DDBJ databases">
        <title>Bioinformatic expansion and discovery of thiopeptide antibiotics.</title>
        <authorList>
            <person name="Schwalen C.J."/>
            <person name="Hudson G.A."/>
            <person name="Mitchell D.A."/>
        </authorList>
    </citation>
    <scope>NUCLEOTIDE SEQUENCE [LARGE SCALE GENOMIC DNA]</scope>
    <source>
        <strain evidence="4 5">NRRL 8041</strain>
    </source>
</reference>
<dbReference type="Proteomes" id="UP000248333">
    <property type="component" value="Unassembled WGS sequence"/>
</dbReference>
<dbReference type="InterPro" id="IPR004843">
    <property type="entry name" value="Calcineurin-like_PHP"/>
</dbReference>
<name>A0A318NXH4_9ACTN</name>
<dbReference type="InterPro" id="IPR015943">
    <property type="entry name" value="WD40/YVTN_repeat-like_dom_sf"/>
</dbReference>
<dbReference type="Pfam" id="PF00149">
    <property type="entry name" value="Metallophos"/>
    <property type="match status" value="1"/>
</dbReference>
<dbReference type="InterPro" id="IPR018391">
    <property type="entry name" value="PQQ_b-propeller_rpt"/>
</dbReference>
<feature type="domain" description="Pyrrolo-quinoline quinone repeat" evidence="3">
    <location>
        <begin position="528"/>
        <end position="749"/>
    </location>
</feature>